<comment type="caution">
    <text evidence="2">The sequence shown here is derived from an EMBL/GenBank/DDBJ whole genome shotgun (WGS) entry which is preliminary data.</text>
</comment>
<dbReference type="Proteomes" id="UP000008495">
    <property type="component" value="Unassembled WGS sequence"/>
</dbReference>
<feature type="transmembrane region" description="Helical" evidence="1">
    <location>
        <begin position="200"/>
        <end position="222"/>
    </location>
</feature>
<name>K6VQ26_9MICO</name>
<feature type="transmembrane region" description="Helical" evidence="1">
    <location>
        <begin position="12"/>
        <end position="32"/>
    </location>
</feature>
<feature type="transmembrane region" description="Helical" evidence="1">
    <location>
        <begin position="121"/>
        <end position="140"/>
    </location>
</feature>
<accession>K6VQ26</accession>
<dbReference type="AlphaFoldDB" id="K6VQ26"/>
<organism evidence="2 3">
    <name type="scientific">Austwickia chelonae NBRC 105200</name>
    <dbReference type="NCBI Taxonomy" id="1184607"/>
    <lineage>
        <taxon>Bacteria</taxon>
        <taxon>Bacillati</taxon>
        <taxon>Actinomycetota</taxon>
        <taxon>Actinomycetes</taxon>
        <taxon>Micrococcales</taxon>
        <taxon>Dermatophilaceae</taxon>
        <taxon>Austwickia</taxon>
    </lineage>
</organism>
<keyword evidence="3" id="KW-1185">Reference proteome</keyword>
<protein>
    <recommendedName>
        <fullName evidence="4">Heparan-alpha-glucosaminide N-acetyltransferase catalytic domain-containing protein</fullName>
    </recommendedName>
</protein>
<feature type="transmembrane region" description="Helical" evidence="1">
    <location>
        <begin position="75"/>
        <end position="92"/>
    </location>
</feature>
<feature type="transmembrane region" description="Helical" evidence="1">
    <location>
        <begin position="263"/>
        <end position="282"/>
    </location>
</feature>
<keyword evidence="1" id="KW-0812">Transmembrane</keyword>
<dbReference type="RefSeq" id="WP_006503611.1">
    <property type="nucleotide sequence ID" value="NZ_BAGZ01000017.1"/>
</dbReference>
<feature type="transmembrane region" description="Helical" evidence="1">
    <location>
        <begin position="336"/>
        <end position="353"/>
    </location>
</feature>
<gene>
    <name evidence="2" type="ORF">AUCHE_17_00660</name>
</gene>
<feature type="transmembrane region" description="Helical" evidence="1">
    <location>
        <begin position="98"/>
        <end position="116"/>
    </location>
</feature>
<keyword evidence="1" id="KW-1133">Transmembrane helix</keyword>
<evidence type="ECO:0000313" key="3">
    <source>
        <dbReference type="Proteomes" id="UP000008495"/>
    </source>
</evidence>
<evidence type="ECO:0000256" key="1">
    <source>
        <dbReference type="SAM" id="Phobius"/>
    </source>
</evidence>
<sequence length="375" mass="39834">MIPRAARAGYRNVAVDALRAVALIGIMMNHIFGAEMASLVWWDTHAIGFALLIGAGAAFAVPASGADRAKPVARAWLRASVLVAAGFFLESVPNGGVAVILVRLAVITALVAVIALARTGLLPWVAALLLATTPQLAWHLQTLHPELFSKAVGWSSATDPGAWMRMLWAPYHPALLWLGVAVIGLWVVRRFDLSRVRDLGIVAALGALLSGGAYAFSVFAWGRWGAPAGSDLKTLAVGDFATLTQDWRWLLGVGAYLPSTPSLVFSSGIVLIAMAAVSLLCLARPVALALKPLAIIGGMTLSAYFLHVLLEGRIALWTAAGQLPNGAEVPTGWANFGSQVAILFVFLWLWHLLPGRLGKGPLEWLSRLVANTIVR</sequence>
<feature type="transmembrane region" description="Helical" evidence="1">
    <location>
        <begin position="168"/>
        <end position="188"/>
    </location>
</feature>
<feature type="transmembrane region" description="Helical" evidence="1">
    <location>
        <begin position="294"/>
        <end position="316"/>
    </location>
</feature>
<proteinExistence type="predicted"/>
<reference evidence="2 3" key="1">
    <citation type="submission" date="2012-08" db="EMBL/GenBank/DDBJ databases">
        <title>Whole genome shotgun sequence of Austwickia chelonae NBRC 105200.</title>
        <authorList>
            <person name="Yoshida I."/>
            <person name="Hosoyama A."/>
            <person name="Tsuchikane K."/>
            <person name="Katsumata H."/>
            <person name="Ando Y."/>
            <person name="Ohji S."/>
            <person name="Hamada M."/>
            <person name="Tamura T."/>
            <person name="Yamazoe A."/>
            <person name="Yamazaki S."/>
            <person name="Fujita N."/>
        </authorList>
    </citation>
    <scope>NUCLEOTIDE SEQUENCE [LARGE SCALE GENOMIC DNA]</scope>
    <source>
        <strain evidence="2 3">NBRC 105200</strain>
    </source>
</reference>
<evidence type="ECO:0008006" key="4">
    <source>
        <dbReference type="Google" id="ProtNLM"/>
    </source>
</evidence>
<feature type="transmembrane region" description="Helical" evidence="1">
    <location>
        <begin position="44"/>
        <end position="63"/>
    </location>
</feature>
<dbReference type="EMBL" id="BAGZ01000017">
    <property type="protein sequence ID" value="GAB78854.1"/>
    <property type="molecule type" value="Genomic_DNA"/>
</dbReference>
<keyword evidence="1" id="KW-0472">Membrane</keyword>
<evidence type="ECO:0000313" key="2">
    <source>
        <dbReference type="EMBL" id="GAB78854.1"/>
    </source>
</evidence>